<evidence type="ECO:0000313" key="2">
    <source>
        <dbReference type="Proteomes" id="UP001154282"/>
    </source>
</evidence>
<dbReference type="AlphaFoldDB" id="A0AAV0KMQ6"/>
<dbReference type="EMBL" id="CAMGYJ010000005">
    <property type="protein sequence ID" value="CAI0423458.1"/>
    <property type="molecule type" value="Genomic_DNA"/>
</dbReference>
<comment type="caution">
    <text evidence="1">The sequence shown here is derived from an EMBL/GenBank/DDBJ whole genome shotgun (WGS) entry which is preliminary data.</text>
</comment>
<proteinExistence type="predicted"/>
<organism evidence="1 2">
    <name type="scientific">Linum tenue</name>
    <dbReference type="NCBI Taxonomy" id="586396"/>
    <lineage>
        <taxon>Eukaryota</taxon>
        <taxon>Viridiplantae</taxon>
        <taxon>Streptophyta</taxon>
        <taxon>Embryophyta</taxon>
        <taxon>Tracheophyta</taxon>
        <taxon>Spermatophyta</taxon>
        <taxon>Magnoliopsida</taxon>
        <taxon>eudicotyledons</taxon>
        <taxon>Gunneridae</taxon>
        <taxon>Pentapetalae</taxon>
        <taxon>rosids</taxon>
        <taxon>fabids</taxon>
        <taxon>Malpighiales</taxon>
        <taxon>Linaceae</taxon>
        <taxon>Linum</taxon>
    </lineage>
</organism>
<reference evidence="1" key="1">
    <citation type="submission" date="2022-08" db="EMBL/GenBank/DDBJ databases">
        <authorList>
            <person name="Gutierrez-Valencia J."/>
        </authorList>
    </citation>
    <scope>NUCLEOTIDE SEQUENCE</scope>
</reference>
<gene>
    <name evidence="1" type="ORF">LITE_LOCUS19526</name>
</gene>
<name>A0AAV0KMQ6_9ROSI</name>
<protein>
    <submittedName>
        <fullName evidence="1">Uncharacterized protein</fullName>
    </submittedName>
</protein>
<keyword evidence="2" id="KW-1185">Reference proteome</keyword>
<sequence>MGTLFLPILFMIVCKSWKRKALQFPGKRETYC</sequence>
<dbReference type="Proteomes" id="UP001154282">
    <property type="component" value="Unassembled WGS sequence"/>
</dbReference>
<evidence type="ECO:0000313" key="1">
    <source>
        <dbReference type="EMBL" id="CAI0423458.1"/>
    </source>
</evidence>
<accession>A0AAV0KMQ6</accession>